<accession>A0A6C7E343</accession>
<feature type="transmembrane region" description="Helical" evidence="10">
    <location>
        <begin position="611"/>
        <end position="632"/>
    </location>
</feature>
<keyword evidence="6 10" id="KW-1133">Transmembrane helix</keyword>
<feature type="transmembrane region" description="Helical" evidence="10">
    <location>
        <begin position="533"/>
        <end position="552"/>
    </location>
</feature>
<feature type="transmembrane region" description="Helical" evidence="10">
    <location>
        <begin position="78"/>
        <end position="100"/>
    </location>
</feature>
<feature type="transmembrane region" description="Helical" evidence="10">
    <location>
        <begin position="112"/>
        <end position="132"/>
    </location>
</feature>
<keyword evidence="12" id="KW-1185">Reference proteome</keyword>
<evidence type="ECO:0000256" key="3">
    <source>
        <dbReference type="ARBA" id="ARBA00022475"/>
    </source>
</evidence>
<dbReference type="InterPro" id="IPR043428">
    <property type="entry name" value="LivM-like"/>
</dbReference>
<keyword evidence="2" id="KW-0813">Transport</keyword>
<evidence type="ECO:0000256" key="9">
    <source>
        <dbReference type="SAM" id="MobiDB-lite"/>
    </source>
</evidence>
<dbReference type="EMBL" id="AP012057">
    <property type="protein sequence ID" value="BAN01171.1"/>
    <property type="molecule type" value="Genomic_DNA"/>
</dbReference>
<dbReference type="CDD" id="cd06582">
    <property type="entry name" value="TM_PBP1_LivH_like"/>
    <property type="match status" value="1"/>
</dbReference>
<feature type="region of interest" description="Disordered" evidence="9">
    <location>
        <begin position="644"/>
        <end position="667"/>
    </location>
</feature>
<feature type="transmembrane region" description="Helical" evidence="10">
    <location>
        <begin position="329"/>
        <end position="346"/>
    </location>
</feature>
<dbReference type="GO" id="GO:0006865">
    <property type="term" value="P:amino acid transport"/>
    <property type="evidence" value="ECO:0007669"/>
    <property type="project" value="UniProtKB-KW"/>
</dbReference>
<evidence type="ECO:0000256" key="5">
    <source>
        <dbReference type="ARBA" id="ARBA00022970"/>
    </source>
</evidence>
<dbReference type="CDD" id="cd06581">
    <property type="entry name" value="TM_PBP1_LivM_like"/>
    <property type="match status" value="1"/>
</dbReference>
<dbReference type="RefSeq" id="WP_015440418.1">
    <property type="nucleotide sequence ID" value="NC_020520.1"/>
</dbReference>
<dbReference type="OrthoDB" id="3396710at2"/>
<feature type="transmembrane region" description="Helical" evidence="10">
    <location>
        <begin position="207"/>
        <end position="227"/>
    </location>
</feature>
<dbReference type="AlphaFoldDB" id="A0A6C7E343"/>
<evidence type="ECO:0000256" key="10">
    <source>
        <dbReference type="SAM" id="Phobius"/>
    </source>
</evidence>
<dbReference type="GO" id="GO:0015658">
    <property type="term" value="F:branched-chain amino acid transmembrane transporter activity"/>
    <property type="evidence" value="ECO:0007669"/>
    <property type="project" value="InterPro"/>
</dbReference>
<dbReference type="Proteomes" id="UP000011863">
    <property type="component" value="Chromosome"/>
</dbReference>
<evidence type="ECO:0000313" key="12">
    <source>
        <dbReference type="Proteomes" id="UP000011863"/>
    </source>
</evidence>
<dbReference type="PANTHER" id="PTHR11795">
    <property type="entry name" value="BRANCHED-CHAIN AMINO ACID TRANSPORT SYSTEM PERMEASE PROTEIN LIVH"/>
    <property type="match status" value="1"/>
</dbReference>
<keyword evidence="7 10" id="KW-0472">Membrane</keyword>
<evidence type="ECO:0000256" key="1">
    <source>
        <dbReference type="ARBA" id="ARBA00004651"/>
    </source>
</evidence>
<evidence type="ECO:0000256" key="4">
    <source>
        <dbReference type="ARBA" id="ARBA00022692"/>
    </source>
</evidence>
<evidence type="ECO:0000256" key="6">
    <source>
        <dbReference type="ARBA" id="ARBA00022989"/>
    </source>
</evidence>
<feature type="transmembrane region" description="Helical" evidence="10">
    <location>
        <begin position="6"/>
        <end position="27"/>
    </location>
</feature>
<dbReference type="InterPro" id="IPR001851">
    <property type="entry name" value="ABC_transp_permease"/>
</dbReference>
<dbReference type="Pfam" id="PF02653">
    <property type="entry name" value="BPD_transp_2"/>
    <property type="match status" value="2"/>
</dbReference>
<organism evidence="11 12">
    <name type="scientific">Ilumatobacter coccineus (strain NBRC 103263 / KCTC 29153 / YM16-304)</name>
    <dbReference type="NCBI Taxonomy" id="1313172"/>
    <lineage>
        <taxon>Bacteria</taxon>
        <taxon>Bacillati</taxon>
        <taxon>Actinomycetota</taxon>
        <taxon>Acidimicrobiia</taxon>
        <taxon>Acidimicrobiales</taxon>
        <taxon>Ilumatobacteraceae</taxon>
        <taxon>Ilumatobacter</taxon>
    </lineage>
</organism>
<evidence type="ECO:0000256" key="8">
    <source>
        <dbReference type="ARBA" id="ARBA00037998"/>
    </source>
</evidence>
<feature type="transmembrane region" description="Helical" evidence="10">
    <location>
        <begin position="358"/>
        <end position="391"/>
    </location>
</feature>
<feature type="compositionally biased region" description="Acidic residues" evidence="9">
    <location>
        <begin position="657"/>
        <end position="667"/>
    </location>
</feature>
<feature type="transmembrane region" description="Helical" evidence="10">
    <location>
        <begin position="403"/>
        <end position="423"/>
    </location>
</feature>
<comment type="similarity">
    <text evidence="8">Belongs to the binding-protein-dependent transport system permease family. LivHM subfamily.</text>
</comment>
<keyword evidence="5" id="KW-0029">Amino-acid transport</keyword>
<dbReference type="GO" id="GO:0005886">
    <property type="term" value="C:plasma membrane"/>
    <property type="evidence" value="ECO:0007669"/>
    <property type="project" value="UniProtKB-SubCell"/>
</dbReference>
<feature type="transmembrane region" description="Helical" evidence="10">
    <location>
        <begin position="288"/>
        <end position="308"/>
    </location>
</feature>
<feature type="transmembrane region" description="Helical" evidence="10">
    <location>
        <begin position="484"/>
        <end position="502"/>
    </location>
</feature>
<feature type="transmembrane region" description="Helical" evidence="10">
    <location>
        <begin position="429"/>
        <end position="447"/>
    </location>
</feature>
<proteinExistence type="inferred from homology"/>
<comment type="subcellular location">
    <subcellularLocation>
        <location evidence="1">Cell membrane</location>
        <topology evidence="1">Multi-pass membrane protein</topology>
    </subcellularLocation>
</comment>
<feature type="transmembrane region" description="Helical" evidence="10">
    <location>
        <begin position="159"/>
        <end position="176"/>
    </location>
</feature>
<evidence type="ECO:0000256" key="7">
    <source>
        <dbReference type="ARBA" id="ARBA00023136"/>
    </source>
</evidence>
<evidence type="ECO:0000313" key="11">
    <source>
        <dbReference type="EMBL" id="BAN01171.1"/>
    </source>
</evidence>
<name>A0A6C7E343_ILUCY</name>
<dbReference type="InterPro" id="IPR052157">
    <property type="entry name" value="BCAA_transport_permease"/>
</dbReference>
<feature type="transmembrane region" description="Helical" evidence="10">
    <location>
        <begin position="256"/>
        <end position="276"/>
    </location>
</feature>
<feature type="transmembrane region" description="Helical" evidence="10">
    <location>
        <begin position="34"/>
        <end position="51"/>
    </location>
</feature>
<protein>
    <submittedName>
        <fullName evidence="11">Putative amino acid ABC transporter permease protein</fullName>
    </submittedName>
</protein>
<keyword evidence="4 10" id="KW-0812">Transmembrane</keyword>
<evidence type="ECO:0000256" key="2">
    <source>
        <dbReference type="ARBA" id="ARBA00022448"/>
    </source>
</evidence>
<gene>
    <name evidence="11" type="ORF">YM304_08570</name>
</gene>
<sequence>MNTWAFFALLGIGTGAFYGALACGVIVAYRGSGIVNFAVGAMAMIPAVTYAELRSSGDLVLPIVLVPNRYSFGEPLSAAPAVALALVVGTLVSLAIYLLVVRPLRGAPQVTMLVATVGLTIALQALAVKIFGSGTIRTPALLPDGVVSVLGRPYPIDRLWVAGVVVALALTVHLVMTRTTFGLATRAAFLNEKGAVLLGFDPIRLGLYNWIVASTVGGVIGILASSLGGVNPLNFSFYVVPALGAALAARLSSYRMAVIAGLSIGAFEALAVHIVAQQQIPRFFHGGVSSLVPFAVIIAAVMLVGQTLPNRAVLLERRNVPVERVRWKPLLWVPTIGATALALASSDATVRFATIQSVYVMTLLLSFVVLTGFVGQVSLAQLSFAGFSAFMLSRFDEVLPFPIGPLAAIAVTTAVGTLVGVPALRVRGIQFAIVTFAAAVVFDELFFRSPTFVGRGGLATVESPSIGGIELGIDGDGQFPDRRFGFVLLAFAVGCALFVHGIRRGTLGRRFMAVRSNERAAASSGIDVPRTKVLAAALSSFLAAIAGVMFAYKSTTFTGAGLDAQEGLELLALGYLGGIGSIAGAVIGGFLAPSGAFAVVFLGGGSTVDQFLLTGIGLMAVAIVFPAGLAGVGTAVRRRLERSAAQRRVRPTPPSADADEIEFFTTG</sequence>
<reference evidence="11 12" key="1">
    <citation type="journal article" date="2013" name="Int. J. Syst. Evol. Microbiol.">
        <title>Ilumatobacter nonamiense sp. nov. and Ilumatobacter coccineum sp. nov., isolated from seashore sand.</title>
        <authorList>
            <person name="Matsumoto A."/>
            <person name="Kasai H."/>
            <person name="Matsuo Y."/>
            <person name="Shizuri Y."/>
            <person name="Ichikawa N."/>
            <person name="Fujita N."/>
            <person name="Omura S."/>
            <person name="Takahashi Y."/>
        </authorList>
    </citation>
    <scope>NUCLEOTIDE SEQUENCE [LARGE SCALE GENOMIC DNA]</scope>
    <source>
        <strain evidence="12">NBRC 103263 / KCTC 29153 / YM16-304</strain>
    </source>
</reference>
<dbReference type="KEGG" id="aym:YM304_08570"/>
<dbReference type="PANTHER" id="PTHR11795:SF450">
    <property type="entry name" value="ABC TRANSPORTER PERMEASE PROTEIN"/>
    <property type="match status" value="1"/>
</dbReference>
<keyword evidence="3" id="KW-1003">Cell membrane</keyword>